<gene>
    <name evidence="1" type="ORF">MEDL_20455</name>
</gene>
<comment type="caution">
    <text evidence="1">The sequence shown here is derived from an EMBL/GenBank/DDBJ whole genome shotgun (WGS) entry which is preliminary data.</text>
</comment>
<organism evidence="1 2">
    <name type="scientific">Mytilus edulis</name>
    <name type="common">Blue mussel</name>
    <dbReference type="NCBI Taxonomy" id="6550"/>
    <lineage>
        <taxon>Eukaryota</taxon>
        <taxon>Metazoa</taxon>
        <taxon>Spiralia</taxon>
        <taxon>Lophotrochozoa</taxon>
        <taxon>Mollusca</taxon>
        <taxon>Bivalvia</taxon>
        <taxon>Autobranchia</taxon>
        <taxon>Pteriomorphia</taxon>
        <taxon>Mytilida</taxon>
        <taxon>Mytiloidea</taxon>
        <taxon>Mytilidae</taxon>
        <taxon>Mytilinae</taxon>
        <taxon>Mytilus</taxon>
    </lineage>
</organism>
<sequence length="202" mass="22596">MDGVAWDIAIIPGSNEAVVTLPFIKSVQFVNITHMTQGKVTKVPDECYGVTVIKDMIVLGGMGKVYFLSMTGRLMKTFIVGSGYLYSLKTGKMDMIYCCEADKNTIICIDISGTVMFSFQSLSGFDEAIDMALDDKDNVYVTTWQTNKVHRLSKDLKLIDIPLKKEDGLDEPFGIAFNKNYTKLFIANGWNHKKKVLTFDCV</sequence>
<reference evidence="1" key="1">
    <citation type="submission" date="2021-03" db="EMBL/GenBank/DDBJ databases">
        <authorList>
            <person name="Bekaert M."/>
        </authorList>
    </citation>
    <scope>NUCLEOTIDE SEQUENCE</scope>
</reference>
<dbReference type="SUPFAM" id="SSF63829">
    <property type="entry name" value="Calcium-dependent phosphotriesterase"/>
    <property type="match status" value="1"/>
</dbReference>
<name>A0A8S3RI46_MYTED</name>
<accession>A0A8S3RI46</accession>
<evidence type="ECO:0000313" key="2">
    <source>
        <dbReference type="Proteomes" id="UP000683360"/>
    </source>
</evidence>
<proteinExistence type="predicted"/>
<dbReference type="Proteomes" id="UP000683360">
    <property type="component" value="Unassembled WGS sequence"/>
</dbReference>
<keyword evidence="2" id="KW-1185">Reference proteome</keyword>
<dbReference type="EMBL" id="CAJPWZ010001039">
    <property type="protein sequence ID" value="CAG2206097.1"/>
    <property type="molecule type" value="Genomic_DNA"/>
</dbReference>
<dbReference type="OrthoDB" id="6068645at2759"/>
<dbReference type="Gene3D" id="2.120.10.30">
    <property type="entry name" value="TolB, C-terminal domain"/>
    <property type="match status" value="1"/>
</dbReference>
<dbReference type="AlphaFoldDB" id="A0A8S3RI46"/>
<evidence type="ECO:0000313" key="1">
    <source>
        <dbReference type="EMBL" id="CAG2206097.1"/>
    </source>
</evidence>
<protein>
    <submittedName>
        <fullName evidence="1">Uncharacterized protein</fullName>
    </submittedName>
</protein>
<dbReference type="InterPro" id="IPR011042">
    <property type="entry name" value="6-blade_b-propeller_TolB-like"/>
</dbReference>